<feature type="compositionally biased region" description="Low complexity" evidence="1">
    <location>
        <begin position="378"/>
        <end position="401"/>
    </location>
</feature>
<dbReference type="Pfam" id="PF04773">
    <property type="entry name" value="FecR"/>
    <property type="match status" value="1"/>
</dbReference>
<reference evidence="3" key="1">
    <citation type="journal article" date="2015" name="PeerJ">
        <title>First genomic representation of candidate bacterial phylum KSB3 points to enhanced environmental sensing as a trigger of wastewater bulking.</title>
        <authorList>
            <person name="Sekiguchi Y."/>
            <person name="Ohashi A."/>
            <person name="Parks D.H."/>
            <person name="Yamauchi T."/>
            <person name="Tyson G.W."/>
            <person name="Hugenholtz P."/>
        </authorList>
    </citation>
    <scope>NUCLEOTIDE SEQUENCE [LARGE SCALE GENOMIC DNA]</scope>
</reference>
<dbReference type="EMBL" id="DF820455">
    <property type="protein sequence ID" value="GAK48931.1"/>
    <property type="molecule type" value="Genomic_DNA"/>
</dbReference>
<feature type="compositionally biased region" description="Polar residues" evidence="1">
    <location>
        <begin position="330"/>
        <end position="344"/>
    </location>
</feature>
<name>A0A0S6VUV0_9BACT</name>
<feature type="compositionally biased region" description="Pro residues" evidence="1">
    <location>
        <begin position="402"/>
        <end position="418"/>
    </location>
</feature>
<protein>
    <recommendedName>
        <fullName evidence="2">FecR protein domain-containing protein</fullName>
    </recommendedName>
</protein>
<dbReference type="InterPro" id="IPR006860">
    <property type="entry name" value="FecR"/>
</dbReference>
<keyword evidence="4" id="KW-1185">Reference proteome</keyword>
<dbReference type="Proteomes" id="UP000030700">
    <property type="component" value="Unassembled WGS sequence"/>
</dbReference>
<feature type="region of interest" description="Disordered" evidence="1">
    <location>
        <begin position="326"/>
        <end position="418"/>
    </location>
</feature>
<sequence>MKATIRAICCKPQWGVAVIGLIGLCAFIAGTADAMLTPQGANGTIEVMVAGETSWKPIAEIASLRSGDQVRTMTGSSIELWFDDGSLFRLGESTQILLKDIQVSQAEKSRIAKISLVVGTITAKITKLGYTQSLCEIDTGTVLVGVKFSQATVQKFQGGTPDLVIAEQGTVDIQQIGQGEVRVAARIDGEEGMDFVLNVPGSTVSLNVQNLLRRITFISENAISGISSLIGSYDNFLKIENLGDSAVLCNVDAQQVSMYANSQASIGISPERALNIETAKAAFTYQQRELQGDVLMVFNHVGKVTVNGEDVAPGSFKSVSFGLAEEGKSRTLQQPEQPRVIQTDQENRVEPPSKRSQPSKGGGIEMVPTIEPSPTEMPTVEPSVTPGTETPTPEEPTATPQPTLPPQPTKTPPSPSKP</sequence>
<dbReference type="PANTHER" id="PTHR38731:SF1">
    <property type="entry name" value="FECR PROTEIN DOMAIN-CONTAINING PROTEIN"/>
    <property type="match status" value="1"/>
</dbReference>
<feature type="domain" description="FecR protein" evidence="2">
    <location>
        <begin position="68"/>
        <end position="159"/>
    </location>
</feature>
<proteinExistence type="predicted"/>
<dbReference type="PANTHER" id="PTHR38731">
    <property type="entry name" value="LIPL45-RELATED LIPOPROTEIN-RELATED"/>
    <property type="match status" value="1"/>
</dbReference>
<evidence type="ECO:0000256" key="1">
    <source>
        <dbReference type="SAM" id="MobiDB-lite"/>
    </source>
</evidence>
<dbReference type="HOGENOM" id="CLU_665093_0_0_0"/>
<organism evidence="3">
    <name type="scientific">Candidatus Moduliflexus flocculans</name>
    <dbReference type="NCBI Taxonomy" id="1499966"/>
    <lineage>
        <taxon>Bacteria</taxon>
        <taxon>Candidatus Moduliflexota</taxon>
        <taxon>Candidatus Moduliflexia</taxon>
        <taxon>Candidatus Moduliflexales</taxon>
        <taxon>Candidatus Moduliflexaceae</taxon>
    </lineage>
</organism>
<evidence type="ECO:0000259" key="2">
    <source>
        <dbReference type="Pfam" id="PF04773"/>
    </source>
</evidence>
<dbReference type="STRING" id="1499966.U14_00143"/>
<gene>
    <name evidence="3" type="ORF">U14_00143</name>
</gene>
<evidence type="ECO:0000313" key="4">
    <source>
        <dbReference type="Proteomes" id="UP000030700"/>
    </source>
</evidence>
<dbReference type="AlphaFoldDB" id="A0A0S6VUV0"/>
<evidence type="ECO:0000313" key="3">
    <source>
        <dbReference type="EMBL" id="GAK48931.1"/>
    </source>
</evidence>
<accession>A0A0S6VUV0</accession>